<keyword evidence="2" id="KW-0934">Plastid</keyword>
<dbReference type="AlphaFoldDB" id="A0A8E5BEC1"/>
<gene>
    <name evidence="2" type="primary">ycf66</name>
</gene>
<sequence length="110" mass="12859">MINIFFRANFILGFIIILSGLVLYFLKDVRSELARDEDLFVITLNIVYGLILINHGWRLDPILIFSQIIIISSCITNGWENVRLRGFIAQVVYEYECMELQKICEEIVDK</sequence>
<evidence type="ECO:0000313" key="2">
    <source>
        <dbReference type="EMBL" id="QSV12740.1"/>
    </source>
</evidence>
<dbReference type="EMBL" id="MW266090">
    <property type="protein sequence ID" value="QSV12740.1"/>
    <property type="molecule type" value="Genomic_DNA"/>
</dbReference>
<dbReference type="InterPro" id="IPR010004">
    <property type="entry name" value="Uncharacterised_Ycf66"/>
</dbReference>
<keyword evidence="1" id="KW-1133">Transmembrane helix</keyword>
<geneLocation type="plastid" evidence="2"/>
<feature type="transmembrane region" description="Helical" evidence="1">
    <location>
        <begin position="6"/>
        <end position="26"/>
    </location>
</feature>
<dbReference type="Pfam" id="PF07444">
    <property type="entry name" value="Ycf66_N"/>
    <property type="match status" value="1"/>
</dbReference>
<feature type="transmembrane region" description="Helical" evidence="1">
    <location>
        <begin position="38"/>
        <end position="56"/>
    </location>
</feature>
<reference evidence="2" key="1">
    <citation type="journal article" date="2021" name="Eur. J. Phycol.">
        <title>High-throughput sequencing of the kelp Alaria (Phaeophyceae) reveals epi-endobiotic associations, including a likely phaeophycean parasite.</title>
        <authorList>
            <person name="Bringloe T.T."/>
            <person name="Sauermann R."/>
            <person name="Krause-Jensen D."/>
            <person name="Olesen B."/>
            <person name="Klimova A."/>
            <person name="Klochkova T.A."/>
            <person name="Verbruggen H."/>
        </authorList>
    </citation>
    <scope>NUCLEOTIDE SEQUENCE</scope>
</reference>
<keyword evidence="1" id="KW-0812">Transmembrane</keyword>
<accession>A0A8E5BEC1</accession>
<keyword evidence="1" id="KW-0472">Membrane</keyword>
<name>A0A8E5BEC1_9PHAE</name>
<feature type="transmembrane region" description="Helical" evidence="1">
    <location>
        <begin position="62"/>
        <end position="79"/>
    </location>
</feature>
<evidence type="ECO:0000256" key="1">
    <source>
        <dbReference type="SAM" id="Phobius"/>
    </source>
</evidence>
<organism evidence="2">
    <name type="scientific">Phaeophyceae sp</name>
    <dbReference type="NCBI Taxonomy" id="2249243"/>
    <lineage>
        <taxon>Eukaryota</taxon>
        <taxon>Sar</taxon>
        <taxon>Stramenopiles</taxon>
        <taxon>Ochrophyta</taxon>
        <taxon>PX clade</taxon>
        <taxon>Phaeophyceae</taxon>
    </lineage>
</organism>
<proteinExistence type="predicted"/>
<protein>
    <submittedName>
        <fullName evidence="2">Ycf66</fullName>
    </submittedName>
</protein>